<keyword evidence="6" id="KW-0677">Repeat</keyword>
<evidence type="ECO:0000256" key="5">
    <source>
        <dbReference type="ARBA" id="ARBA00022729"/>
    </source>
</evidence>
<dbReference type="OrthoDB" id="6491643at2759"/>
<evidence type="ECO:0000313" key="12">
    <source>
        <dbReference type="EMBL" id="KAH9366162.1"/>
    </source>
</evidence>
<dbReference type="VEuPathDB" id="VectorBase:HLOH_047349"/>
<keyword evidence="8" id="KW-0472">Membrane</keyword>
<keyword evidence="3" id="KW-0433">Leucine-rich repeat</keyword>
<reference evidence="12 13" key="1">
    <citation type="journal article" date="2020" name="Cell">
        <title>Large-Scale Comparative Analyses of Tick Genomes Elucidate Their Genetic Diversity and Vector Capacities.</title>
        <authorList>
            <consortium name="Tick Genome and Microbiome Consortium (TIGMIC)"/>
            <person name="Jia N."/>
            <person name="Wang J."/>
            <person name="Shi W."/>
            <person name="Du L."/>
            <person name="Sun Y."/>
            <person name="Zhan W."/>
            <person name="Jiang J.F."/>
            <person name="Wang Q."/>
            <person name="Zhang B."/>
            <person name="Ji P."/>
            <person name="Bell-Sakyi L."/>
            <person name="Cui X.M."/>
            <person name="Yuan T.T."/>
            <person name="Jiang B.G."/>
            <person name="Yang W.F."/>
            <person name="Lam T.T."/>
            <person name="Chang Q.C."/>
            <person name="Ding S.J."/>
            <person name="Wang X.J."/>
            <person name="Zhu J.G."/>
            <person name="Ruan X.D."/>
            <person name="Zhao L."/>
            <person name="Wei J.T."/>
            <person name="Ye R.Z."/>
            <person name="Que T.C."/>
            <person name="Du C.H."/>
            <person name="Zhou Y.H."/>
            <person name="Cheng J.X."/>
            <person name="Dai P.F."/>
            <person name="Guo W.B."/>
            <person name="Han X.H."/>
            <person name="Huang E.J."/>
            <person name="Li L.F."/>
            <person name="Wei W."/>
            <person name="Gao Y.C."/>
            <person name="Liu J.Z."/>
            <person name="Shao H.Z."/>
            <person name="Wang X."/>
            <person name="Wang C.C."/>
            <person name="Yang T.C."/>
            <person name="Huo Q.B."/>
            <person name="Li W."/>
            <person name="Chen H.Y."/>
            <person name="Chen S.E."/>
            <person name="Zhou L.G."/>
            <person name="Ni X.B."/>
            <person name="Tian J.H."/>
            <person name="Sheng Y."/>
            <person name="Liu T."/>
            <person name="Pan Y.S."/>
            <person name="Xia L.Y."/>
            <person name="Li J."/>
            <person name="Zhao F."/>
            <person name="Cao W.C."/>
        </authorList>
    </citation>
    <scope>NUCLEOTIDE SEQUENCE [LARGE SCALE GENOMIC DNA]</scope>
    <source>
        <strain evidence="12">HaeL-2018</strain>
    </source>
</reference>
<dbReference type="PANTHER" id="PTHR24365">
    <property type="entry name" value="TOLL-LIKE RECEPTOR"/>
    <property type="match status" value="1"/>
</dbReference>
<dbReference type="InterPro" id="IPR001611">
    <property type="entry name" value="Leu-rich_rpt"/>
</dbReference>
<sequence>MTFDVTLAKSPPVAVIIPDGTGVSPRRIYSVYSFADLFLYAFPYPDNVSFLANTTRSWDISIAYTNAVITLVEVFGEFPTKFLEQDALAHIRQVVFHRCFFRTISFNEIPRMKSIQRLEFLQTPITFVRPGAFDLIPSVKNISLTGTKLHNIPEAIFSLKALESLNMADTYAFPNFGFEFGLRGPNTTSSAVQLITSGTNVTVLRDRDLCNFPNLHELHMDRCHLKILLGSPFICLKKLHVLSLQANEIRELNETALEGLTGLLRLNLTRNRLTVFHGTNILIPLVSLRMLDISFNSIQEIRVDKPLNSSPEVLLANHNRIKKWTSKTFSLMTELKILDVGYNEIAALDNEMFGDLKGIQNVSLNFNPWDCHSCYLNNLHNFLDNHQVQCAGCVACKVPAEQHGYPVQSVPWREEECVAVDYYNVYAVPGILGIMSAVMLVYGAYKCRWCFIYVSLYLKVGIRDYRRRVNVENYAWDAFVSYHASDSDWVHNVLLSKLESPPLKFRLCVAERDFIPGMPITENICKAITQSRVCLFVLSPAFCRSRWCMFEVRLAQHGLPGRERCDALIFIKKEQVRESEMSNTVLFLTKWRTYIEVPPSNATERQNNFFWLQLQAVLQR</sequence>
<dbReference type="Pfam" id="PF13855">
    <property type="entry name" value="LRR_8"/>
    <property type="match status" value="1"/>
</dbReference>
<dbReference type="InterPro" id="IPR003591">
    <property type="entry name" value="Leu-rich_rpt_typical-subtyp"/>
</dbReference>
<dbReference type="Gene3D" id="3.80.10.10">
    <property type="entry name" value="Ribonuclease Inhibitor"/>
    <property type="match status" value="1"/>
</dbReference>
<dbReference type="Proteomes" id="UP000821853">
    <property type="component" value="Chromosome 2"/>
</dbReference>
<dbReference type="EMBL" id="JABSTR010000004">
    <property type="protein sequence ID" value="KAH9366162.1"/>
    <property type="molecule type" value="Genomic_DNA"/>
</dbReference>
<dbReference type="Gene3D" id="3.40.50.10140">
    <property type="entry name" value="Toll/interleukin-1 receptor homology (TIR) domain"/>
    <property type="match status" value="1"/>
</dbReference>
<dbReference type="SUPFAM" id="SSF52200">
    <property type="entry name" value="Toll/Interleukin receptor TIR domain"/>
    <property type="match status" value="1"/>
</dbReference>
<dbReference type="SUPFAM" id="SSF52058">
    <property type="entry name" value="L domain-like"/>
    <property type="match status" value="1"/>
</dbReference>
<comment type="subcellular location">
    <subcellularLocation>
        <location evidence="1">Membrane</location>
        <topology evidence="1">Single-pass membrane protein</topology>
    </subcellularLocation>
</comment>
<evidence type="ECO:0000256" key="7">
    <source>
        <dbReference type="ARBA" id="ARBA00022989"/>
    </source>
</evidence>
<comment type="caution">
    <text evidence="12">The sequence shown here is derived from an EMBL/GenBank/DDBJ whole genome shotgun (WGS) entry which is preliminary data.</text>
</comment>
<evidence type="ECO:0000256" key="10">
    <source>
        <dbReference type="ARBA" id="ARBA00023180"/>
    </source>
</evidence>
<keyword evidence="13" id="KW-1185">Reference proteome</keyword>
<dbReference type="InterPro" id="IPR032675">
    <property type="entry name" value="LRR_dom_sf"/>
</dbReference>
<keyword evidence="10" id="KW-0325">Glycoprotein</keyword>
<accession>A0A9J6FSE0</accession>
<comment type="similarity">
    <text evidence="2">Belongs to the Toll-like receptor family.</text>
</comment>
<evidence type="ECO:0000259" key="11">
    <source>
        <dbReference type="PROSITE" id="PS50104"/>
    </source>
</evidence>
<name>A0A9J6FSE0_HAELO</name>
<dbReference type="Pfam" id="PF13676">
    <property type="entry name" value="TIR_2"/>
    <property type="match status" value="1"/>
</dbReference>
<evidence type="ECO:0000256" key="9">
    <source>
        <dbReference type="ARBA" id="ARBA00023170"/>
    </source>
</evidence>
<dbReference type="SMART" id="SM00369">
    <property type="entry name" value="LRR_TYP"/>
    <property type="match status" value="5"/>
</dbReference>
<keyword evidence="7" id="KW-1133">Transmembrane helix</keyword>
<dbReference type="SMART" id="SM00255">
    <property type="entry name" value="TIR"/>
    <property type="match status" value="1"/>
</dbReference>
<evidence type="ECO:0000256" key="1">
    <source>
        <dbReference type="ARBA" id="ARBA00004167"/>
    </source>
</evidence>
<proteinExistence type="inferred from homology"/>
<keyword evidence="4" id="KW-0812">Transmembrane</keyword>
<evidence type="ECO:0000256" key="2">
    <source>
        <dbReference type="ARBA" id="ARBA00009634"/>
    </source>
</evidence>
<dbReference type="GO" id="GO:0005886">
    <property type="term" value="C:plasma membrane"/>
    <property type="evidence" value="ECO:0007669"/>
    <property type="project" value="TreeGrafter"/>
</dbReference>
<protein>
    <recommendedName>
        <fullName evidence="11">TIR domain-containing protein</fullName>
    </recommendedName>
</protein>
<evidence type="ECO:0000256" key="8">
    <source>
        <dbReference type="ARBA" id="ARBA00023136"/>
    </source>
</evidence>
<dbReference type="AlphaFoldDB" id="A0A9J6FSE0"/>
<dbReference type="OMA" id="SWDISIA"/>
<feature type="domain" description="TIR" evidence="11">
    <location>
        <begin position="474"/>
        <end position="618"/>
    </location>
</feature>
<dbReference type="PROSITE" id="PS50104">
    <property type="entry name" value="TIR"/>
    <property type="match status" value="1"/>
</dbReference>
<keyword evidence="5" id="KW-0732">Signal</keyword>
<organism evidence="12 13">
    <name type="scientific">Haemaphysalis longicornis</name>
    <name type="common">Bush tick</name>
    <dbReference type="NCBI Taxonomy" id="44386"/>
    <lineage>
        <taxon>Eukaryota</taxon>
        <taxon>Metazoa</taxon>
        <taxon>Ecdysozoa</taxon>
        <taxon>Arthropoda</taxon>
        <taxon>Chelicerata</taxon>
        <taxon>Arachnida</taxon>
        <taxon>Acari</taxon>
        <taxon>Parasitiformes</taxon>
        <taxon>Ixodida</taxon>
        <taxon>Ixodoidea</taxon>
        <taxon>Ixodidae</taxon>
        <taxon>Haemaphysalinae</taxon>
        <taxon>Haemaphysalis</taxon>
    </lineage>
</organism>
<evidence type="ECO:0000256" key="3">
    <source>
        <dbReference type="ARBA" id="ARBA00022614"/>
    </source>
</evidence>
<dbReference type="InterPro" id="IPR000157">
    <property type="entry name" value="TIR_dom"/>
</dbReference>
<dbReference type="PROSITE" id="PS51450">
    <property type="entry name" value="LRR"/>
    <property type="match status" value="1"/>
</dbReference>
<dbReference type="GO" id="GO:0007165">
    <property type="term" value="P:signal transduction"/>
    <property type="evidence" value="ECO:0007669"/>
    <property type="project" value="InterPro"/>
</dbReference>
<dbReference type="GO" id="GO:0038023">
    <property type="term" value="F:signaling receptor activity"/>
    <property type="evidence" value="ECO:0007669"/>
    <property type="project" value="TreeGrafter"/>
</dbReference>
<keyword evidence="9" id="KW-0675">Receptor</keyword>
<gene>
    <name evidence="12" type="ORF">HPB48_008007</name>
</gene>
<evidence type="ECO:0000313" key="13">
    <source>
        <dbReference type="Proteomes" id="UP000821853"/>
    </source>
</evidence>
<evidence type="ECO:0000256" key="6">
    <source>
        <dbReference type="ARBA" id="ARBA00022737"/>
    </source>
</evidence>
<evidence type="ECO:0000256" key="4">
    <source>
        <dbReference type="ARBA" id="ARBA00022692"/>
    </source>
</evidence>
<dbReference type="PANTHER" id="PTHR24365:SF530">
    <property type="entry name" value="MSTPROX-RELATED"/>
    <property type="match status" value="1"/>
</dbReference>
<dbReference type="InterPro" id="IPR035897">
    <property type="entry name" value="Toll_tir_struct_dom_sf"/>
</dbReference>